<keyword evidence="5" id="KW-1185">Reference proteome</keyword>
<feature type="signal peptide" evidence="2">
    <location>
        <begin position="1"/>
        <end position="23"/>
    </location>
</feature>
<dbReference type="Pfam" id="PF00932">
    <property type="entry name" value="LTD"/>
    <property type="match status" value="1"/>
</dbReference>
<reference evidence="4 5" key="1">
    <citation type="journal article" date="2021" name="Sci. Rep.">
        <title>The genome of the diatom Chaetoceros tenuissimus carries an ancient integrated fragment of an extant virus.</title>
        <authorList>
            <person name="Hongo Y."/>
            <person name="Kimura K."/>
            <person name="Takaki Y."/>
            <person name="Yoshida Y."/>
            <person name="Baba S."/>
            <person name="Kobayashi G."/>
            <person name="Nagasaki K."/>
            <person name="Hano T."/>
            <person name="Tomaru Y."/>
        </authorList>
    </citation>
    <scope>NUCLEOTIDE SEQUENCE [LARGE SCALE GENOMIC DNA]</scope>
    <source>
        <strain evidence="4 5">NIES-3715</strain>
    </source>
</reference>
<feature type="domain" description="LTD" evidence="3">
    <location>
        <begin position="90"/>
        <end position="213"/>
    </location>
</feature>
<dbReference type="AlphaFoldDB" id="A0AAD3H1E2"/>
<feature type="region of interest" description="Disordered" evidence="1">
    <location>
        <begin position="60"/>
        <end position="97"/>
    </location>
</feature>
<evidence type="ECO:0000256" key="2">
    <source>
        <dbReference type="SAM" id="SignalP"/>
    </source>
</evidence>
<dbReference type="PROSITE" id="PS51841">
    <property type="entry name" value="LTD"/>
    <property type="match status" value="1"/>
</dbReference>
<evidence type="ECO:0000313" key="4">
    <source>
        <dbReference type="EMBL" id="GFH46563.1"/>
    </source>
</evidence>
<name>A0AAD3H1E2_9STRA</name>
<evidence type="ECO:0000256" key="1">
    <source>
        <dbReference type="SAM" id="MobiDB-lite"/>
    </source>
</evidence>
<evidence type="ECO:0000313" key="5">
    <source>
        <dbReference type="Proteomes" id="UP001054902"/>
    </source>
</evidence>
<sequence length="216" mass="22527">MLRLKSIILQLFLVSNLCQFSNGFILPSGPSSKTSLIQLNAASTPPPSPPAAVEQVKKAPSTVSATSQASATSNLPSQKELAEKASSNTAPSKSTNVATGSGISISDIHYDGVVPKTESDEYVVITNGSKEAVDISGYYIYVATTGTQGPTFTFPKGSVLKAGASVRIYTNEIHKETGGYSFGSGKAIWSNNGGLGVLKDSNGKKLGEYKYKPAKA</sequence>
<organism evidence="4 5">
    <name type="scientific">Chaetoceros tenuissimus</name>
    <dbReference type="NCBI Taxonomy" id="426638"/>
    <lineage>
        <taxon>Eukaryota</taxon>
        <taxon>Sar</taxon>
        <taxon>Stramenopiles</taxon>
        <taxon>Ochrophyta</taxon>
        <taxon>Bacillariophyta</taxon>
        <taxon>Coscinodiscophyceae</taxon>
        <taxon>Chaetocerotophycidae</taxon>
        <taxon>Chaetocerotales</taxon>
        <taxon>Chaetocerotaceae</taxon>
        <taxon>Chaetoceros</taxon>
    </lineage>
</organism>
<feature type="compositionally biased region" description="Low complexity" evidence="1">
    <location>
        <begin position="61"/>
        <end position="73"/>
    </location>
</feature>
<dbReference type="InterPro" id="IPR036415">
    <property type="entry name" value="Lamin_tail_dom_sf"/>
</dbReference>
<feature type="chain" id="PRO_5041987246" description="LTD domain-containing protein" evidence="2">
    <location>
        <begin position="24"/>
        <end position="216"/>
    </location>
</feature>
<dbReference type="InterPro" id="IPR001322">
    <property type="entry name" value="Lamin_tail_dom"/>
</dbReference>
<dbReference type="EMBL" id="BLLK01000022">
    <property type="protein sequence ID" value="GFH46563.1"/>
    <property type="molecule type" value="Genomic_DNA"/>
</dbReference>
<protein>
    <recommendedName>
        <fullName evidence="3">LTD domain-containing protein</fullName>
    </recommendedName>
</protein>
<proteinExistence type="predicted"/>
<feature type="compositionally biased region" description="Polar residues" evidence="1">
    <location>
        <begin position="85"/>
        <end position="97"/>
    </location>
</feature>
<accession>A0AAD3H1E2</accession>
<keyword evidence="2" id="KW-0732">Signal</keyword>
<dbReference type="Gene3D" id="2.60.40.1260">
    <property type="entry name" value="Lamin Tail domain"/>
    <property type="match status" value="1"/>
</dbReference>
<gene>
    <name evidence="4" type="ORF">CTEN210_03037</name>
</gene>
<comment type="caution">
    <text evidence="4">The sequence shown here is derived from an EMBL/GenBank/DDBJ whole genome shotgun (WGS) entry which is preliminary data.</text>
</comment>
<dbReference type="SUPFAM" id="SSF74853">
    <property type="entry name" value="Lamin A/C globular tail domain"/>
    <property type="match status" value="1"/>
</dbReference>
<evidence type="ECO:0000259" key="3">
    <source>
        <dbReference type="PROSITE" id="PS51841"/>
    </source>
</evidence>
<dbReference type="Proteomes" id="UP001054902">
    <property type="component" value="Unassembled WGS sequence"/>
</dbReference>